<keyword evidence="2" id="KW-1185">Reference proteome</keyword>
<organism evidence="1 2">
    <name type="scientific">Planctopirus limnophila (strain ATCC 43296 / DSM 3776 / IFAM 1008 / Mu 290)</name>
    <name type="common">Planctomyces limnophilus</name>
    <dbReference type="NCBI Taxonomy" id="521674"/>
    <lineage>
        <taxon>Bacteria</taxon>
        <taxon>Pseudomonadati</taxon>
        <taxon>Planctomycetota</taxon>
        <taxon>Planctomycetia</taxon>
        <taxon>Planctomycetales</taxon>
        <taxon>Planctomycetaceae</taxon>
        <taxon>Planctopirus</taxon>
    </lineage>
</organism>
<keyword evidence="1" id="KW-0614">Plasmid</keyword>
<dbReference type="Proteomes" id="UP000002220">
    <property type="component" value="Plasmid pPLIM01"/>
</dbReference>
<dbReference type="KEGG" id="plm:Plim_4279"/>
<sequence length="112" mass="12482">MISLEINDTTGLPQARPVFAVTPAAEAGRGRFHSSRNYIMGFSRPPLTVEQRLSALLAGFNRRDIRIFMDAVTLLKFAADGHCKSKDCNMCNHLELIMEQGLLHPTPQEQSL</sequence>
<name>D5SZG6_PLAL2</name>
<geneLocation type="plasmid" evidence="1 2">
    <name>pPLIM01</name>
</geneLocation>
<evidence type="ECO:0000313" key="2">
    <source>
        <dbReference type="Proteomes" id="UP000002220"/>
    </source>
</evidence>
<protein>
    <submittedName>
        <fullName evidence="1">Uncharacterized protein</fullName>
    </submittedName>
</protein>
<gene>
    <name evidence="1" type="ordered locus">Plim_4279</name>
</gene>
<dbReference type="EMBL" id="CP001745">
    <property type="protein sequence ID" value="ADG70086.1"/>
    <property type="molecule type" value="Genomic_DNA"/>
</dbReference>
<dbReference type="AlphaFoldDB" id="D5SZG6"/>
<dbReference type="HOGENOM" id="CLU_2143519_0_0_0"/>
<proteinExistence type="predicted"/>
<evidence type="ECO:0000313" key="1">
    <source>
        <dbReference type="EMBL" id="ADG70086.1"/>
    </source>
</evidence>
<reference evidence="1 2" key="1">
    <citation type="journal article" date="2010" name="Stand. Genomic Sci.">
        <title>Complete genome sequence of Planctomyces limnophilus type strain (Mu 290).</title>
        <authorList>
            <person name="Labutti K."/>
            <person name="Sikorski J."/>
            <person name="Schneider S."/>
            <person name="Nolan M."/>
            <person name="Lucas S."/>
            <person name="Glavina Del Rio T."/>
            <person name="Tice H."/>
            <person name="Cheng J.F."/>
            <person name="Goodwin L."/>
            <person name="Pitluck S."/>
            <person name="Liolios K."/>
            <person name="Ivanova N."/>
            <person name="Mavromatis K."/>
            <person name="Mikhailova N."/>
            <person name="Pati A."/>
            <person name="Chen A."/>
            <person name="Palaniappan K."/>
            <person name="Land M."/>
            <person name="Hauser L."/>
            <person name="Chang Y.J."/>
            <person name="Jeffries C.D."/>
            <person name="Tindall B.J."/>
            <person name="Rohde M."/>
            <person name="Goker M."/>
            <person name="Woyke T."/>
            <person name="Bristow J."/>
            <person name="Eisen J.A."/>
            <person name="Markowitz V."/>
            <person name="Hugenholtz P."/>
            <person name="Kyrpides N.C."/>
            <person name="Klenk H.P."/>
            <person name="Lapidus A."/>
        </authorList>
    </citation>
    <scope>NUCLEOTIDE SEQUENCE [LARGE SCALE GENOMIC DNA]</scope>
    <source>
        <strain evidence="2">ATCC 43296 / DSM 3776 / IFAM 1008 / 290</strain>
        <plasmid evidence="1 2">pPLIM01</plasmid>
    </source>
</reference>
<accession>D5SZG6</accession>